<organism evidence="2 3">
    <name type="scientific">Xylaria multiplex</name>
    <dbReference type="NCBI Taxonomy" id="323545"/>
    <lineage>
        <taxon>Eukaryota</taxon>
        <taxon>Fungi</taxon>
        <taxon>Dikarya</taxon>
        <taxon>Ascomycota</taxon>
        <taxon>Pezizomycotina</taxon>
        <taxon>Sordariomycetes</taxon>
        <taxon>Xylariomycetidae</taxon>
        <taxon>Xylariales</taxon>
        <taxon>Xylariaceae</taxon>
        <taxon>Xylaria</taxon>
    </lineage>
</organism>
<dbReference type="OrthoDB" id="4774255at2759"/>
<accession>A0A7C8IVU7</accession>
<reference evidence="2 3" key="1">
    <citation type="submission" date="2019-12" db="EMBL/GenBank/DDBJ databases">
        <title>Draft genome sequence of the ascomycete Xylaria multiplex DSM 110363.</title>
        <authorList>
            <person name="Buettner E."/>
            <person name="Kellner H."/>
        </authorList>
    </citation>
    <scope>NUCLEOTIDE SEQUENCE [LARGE SCALE GENOMIC DNA]</scope>
    <source>
        <strain evidence="2 3">DSM 110363</strain>
    </source>
</reference>
<comment type="caution">
    <text evidence="2">The sequence shown here is derived from an EMBL/GenBank/DDBJ whole genome shotgun (WGS) entry which is preliminary data.</text>
</comment>
<proteinExistence type="predicted"/>
<keyword evidence="3" id="KW-1185">Reference proteome</keyword>
<dbReference type="Proteomes" id="UP000481858">
    <property type="component" value="Unassembled WGS sequence"/>
</dbReference>
<dbReference type="EMBL" id="WUBL01000064">
    <property type="protein sequence ID" value="KAF2967622.1"/>
    <property type="molecule type" value="Genomic_DNA"/>
</dbReference>
<feature type="chain" id="PRO_5028930506" evidence="1">
    <location>
        <begin position="20"/>
        <end position="161"/>
    </location>
</feature>
<evidence type="ECO:0000313" key="2">
    <source>
        <dbReference type="EMBL" id="KAF2967622.1"/>
    </source>
</evidence>
<dbReference type="InParanoid" id="A0A7C8IVU7"/>
<name>A0A7C8IVU7_9PEZI</name>
<protein>
    <submittedName>
        <fullName evidence="2">Uncharacterized protein</fullName>
    </submittedName>
</protein>
<gene>
    <name evidence="2" type="ORF">GQX73_g5941</name>
</gene>
<dbReference type="AlphaFoldDB" id="A0A7C8IVU7"/>
<sequence length="161" mass="16707">MYTTKVFLTVAALTGASLAQTSTVFPNPDCPTYVSELVAAAPTTPPELVTVFEEVTGSSPNPEDLFLHPDAFVDNICSAVGQLPQSVLPIFANWGSVLLEFASTEIASYDHVVTECVATGTEAASITSYIHSIASNPADLCQELSTAPAEATASPTPTAAL</sequence>
<feature type="signal peptide" evidence="1">
    <location>
        <begin position="1"/>
        <end position="19"/>
    </location>
</feature>
<evidence type="ECO:0000256" key="1">
    <source>
        <dbReference type="SAM" id="SignalP"/>
    </source>
</evidence>
<keyword evidence="1" id="KW-0732">Signal</keyword>
<evidence type="ECO:0000313" key="3">
    <source>
        <dbReference type="Proteomes" id="UP000481858"/>
    </source>
</evidence>